<evidence type="ECO:0000259" key="3">
    <source>
        <dbReference type="Pfam" id="PF17919"/>
    </source>
</evidence>
<dbReference type="EMBL" id="JYDP01000158">
    <property type="protein sequence ID" value="KRZ04692.1"/>
    <property type="molecule type" value="Genomic_DNA"/>
</dbReference>
<keyword evidence="2" id="KW-0511">Multifunctional enzyme</keyword>
<evidence type="ECO:0000259" key="4">
    <source>
        <dbReference type="Pfam" id="PF17921"/>
    </source>
</evidence>
<dbReference type="OrthoDB" id="5918782at2759"/>
<evidence type="ECO:0000256" key="1">
    <source>
        <dbReference type="ARBA" id="ARBA00012493"/>
    </source>
</evidence>
<protein>
    <recommendedName>
        <fullName evidence="1">RNA-directed DNA polymerase</fullName>
        <ecNumber evidence="1">2.7.7.49</ecNumber>
    </recommendedName>
</protein>
<keyword evidence="6" id="KW-1185">Reference proteome</keyword>
<dbReference type="Pfam" id="PF17919">
    <property type="entry name" value="RT_RNaseH_2"/>
    <property type="match status" value="1"/>
</dbReference>
<dbReference type="PANTHER" id="PTHR37984">
    <property type="entry name" value="PROTEIN CBG26694"/>
    <property type="match status" value="1"/>
</dbReference>
<dbReference type="InterPro" id="IPR041577">
    <property type="entry name" value="RT_RNaseH_2"/>
</dbReference>
<evidence type="ECO:0000313" key="5">
    <source>
        <dbReference type="EMBL" id="KRZ04692.1"/>
    </source>
</evidence>
<organism evidence="5 6">
    <name type="scientific">Trichinella zimbabwensis</name>
    <dbReference type="NCBI Taxonomy" id="268475"/>
    <lineage>
        <taxon>Eukaryota</taxon>
        <taxon>Metazoa</taxon>
        <taxon>Ecdysozoa</taxon>
        <taxon>Nematoda</taxon>
        <taxon>Enoplea</taxon>
        <taxon>Dorylaimia</taxon>
        <taxon>Trichinellida</taxon>
        <taxon>Trichinellidae</taxon>
        <taxon>Trichinella</taxon>
    </lineage>
</organism>
<gene>
    <name evidence="5" type="primary">POL</name>
    <name evidence="5" type="ORF">T11_17339</name>
</gene>
<evidence type="ECO:0000256" key="2">
    <source>
        <dbReference type="ARBA" id="ARBA00023268"/>
    </source>
</evidence>
<feature type="domain" description="Integrase zinc-binding" evidence="4">
    <location>
        <begin position="222"/>
        <end position="276"/>
    </location>
</feature>
<sequence>MNSASSSDVNFYRRFIPRAATLLAPLEKLTSSHGTHKKLKLPEDAVKAFIEVKEALVNATLLSHPKDGAALSLVVDASDHAADEGRWSPLAFFSSRFQPRRQFTVLTDHKLIVQAVQRGTGSHNPREVRQLGYITSFTSDVRHIKGAENAVADLLSRASVGSLSVVLDSANVQQLAGAQQTDPELSDVRRSSSLLLRRIKLHGTDVVLWCDTSHGKTRPTNPQPLRGKVFTTLHGLSHPSIRGSRRLVLQNYVWPGMNKDVARWTGSCQTCQRTKVHQHTKTLLEVFTVPDSRFDHVHLDIDGPLPTSR</sequence>
<comment type="caution">
    <text evidence="5">The sequence shown here is derived from an EMBL/GenBank/DDBJ whole genome shotgun (WGS) entry which is preliminary data.</text>
</comment>
<accession>A0A0V1H3N6</accession>
<dbReference type="InterPro" id="IPR043128">
    <property type="entry name" value="Rev_trsase/Diguanyl_cyclase"/>
</dbReference>
<reference evidence="5 6" key="1">
    <citation type="submission" date="2015-01" db="EMBL/GenBank/DDBJ databases">
        <title>Evolution of Trichinella species and genotypes.</title>
        <authorList>
            <person name="Korhonen P.K."/>
            <person name="Edoardo P."/>
            <person name="Giuseppe L.R."/>
            <person name="Gasser R.B."/>
        </authorList>
    </citation>
    <scope>NUCLEOTIDE SEQUENCE [LARGE SCALE GENOMIC DNA]</scope>
    <source>
        <strain evidence="5">ISS1029</strain>
    </source>
</reference>
<feature type="domain" description="Reverse transcriptase/retrotransposon-derived protein RNase H-like" evidence="3">
    <location>
        <begin position="43"/>
        <end position="110"/>
    </location>
</feature>
<dbReference type="Gene3D" id="3.30.70.270">
    <property type="match status" value="1"/>
</dbReference>
<dbReference type="EC" id="2.7.7.49" evidence="1"/>
<dbReference type="STRING" id="268475.A0A0V1H3N6"/>
<dbReference type="Proteomes" id="UP000055024">
    <property type="component" value="Unassembled WGS sequence"/>
</dbReference>
<dbReference type="PANTHER" id="PTHR37984:SF5">
    <property type="entry name" value="PROTEIN NYNRIN-LIKE"/>
    <property type="match status" value="1"/>
</dbReference>
<dbReference type="AlphaFoldDB" id="A0A0V1H3N6"/>
<dbReference type="InterPro" id="IPR041588">
    <property type="entry name" value="Integrase_H2C2"/>
</dbReference>
<dbReference type="InterPro" id="IPR050951">
    <property type="entry name" value="Retrovirus_Pol_polyprotein"/>
</dbReference>
<proteinExistence type="predicted"/>
<name>A0A0V1H3N6_9BILA</name>
<dbReference type="InterPro" id="IPR043502">
    <property type="entry name" value="DNA/RNA_pol_sf"/>
</dbReference>
<evidence type="ECO:0000313" key="6">
    <source>
        <dbReference type="Proteomes" id="UP000055024"/>
    </source>
</evidence>
<dbReference type="GO" id="GO:0003964">
    <property type="term" value="F:RNA-directed DNA polymerase activity"/>
    <property type="evidence" value="ECO:0007669"/>
    <property type="project" value="UniProtKB-EC"/>
</dbReference>
<dbReference type="Gene3D" id="1.10.340.70">
    <property type="match status" value="1"/>
</dbReference>
<dbReference type="Pfam" id="PF17921">
    <property type="entry name" value="Integrase_H2C2"/>
    <property type="match status" value="1"/>
</dbReference>
<dbReference type="SUPFAM" id="SSF56672">
    <property type="entry name" value="DNA/RNA polymerases"/>
    <property type="match status" value="1"/>
</dbReference>